<dbReference type="CDD" id="cd09271">
    <property type="entry name" value="RNase_H2-C"/>
    <property type="match status" value="1"/>
</dbReference>
<dbReference type="RefSeq" id="XP_034230628.1">
    <property type="nucleotide sequence ID" value="XM_034374737.1"/>
</dbReference>
<accession>A0A6P8Y2S8</accession>
<dbReference type="GeneID" id="117639250"/>
<reference evidence="2 3" key="1">
    <citation type="submission" date="2025-04" db="UniProtKB">
        <authorList>
            <consortium name="RefSeq"/>
        </authorList>
    </citation>
    <scope>IDENTIFICATION</scope>
    <source>
        <tissue evidence="2 3">Total insect</tissue>
    </source>
</reference>
<dbReference type="RefSeq" id="XP_034230630.1">
    <property type="nucleotide sequence ID" value="XM_034374739.1"/>
</dbReference>
<dbReference type="PANTHER" id="PTHR47204:SF1">
    <property type="entry name" value="RIBONUCLEASE H2 SUBUNIT C"/>
    <property type="match status" value="1"/>
</dbReference>
<evidence type="ECO:0000313" key="3">
    <source>
        <dbReference type="RefSeq" id="XP_034230629.1"/>
    </source>
</evidence>
<evidence type="ECO:0000313" key="4">
    <source>
        <dbReference type="RefSeq" id="XP_034230630.1"/>
    </source>
</evidence>
<evidence type="ECO:0000313" key="1">
    <source>
        <dbReference type="Proteomes" id="UP000515158"/>
    </source>
</evidence>
<dbReference type="InterPro" id="IPR013924">
    <property type="entry name" value="RNase_H2_suC"/>
</dbReference>
<dbReference type="PANTHER" id="PTHR47204">
    <property type="entry name" value="OS02G0168900 PROTEIN"/>
    <property type="match status" value="1"/>
</dbReference>
<protein>
    <submittedName>
        <fullName evidence="2 3">Ribonuclease H2 subunit C</fullName>
    </submittedName>
</protein>
<dbReference type="RefSeq" id="XP_034230629.1">
    <property type="nucleotide sequence ID" value="XM_034374738.1"/>
</dbReference>
<evidence type="ECO:0000313" key="2">
    <source>
        <dbReference type="RefSeq" id="XP_034230628.1"/>
    </source>
</evidence>
<gene>
    <name evidence="2 3 4" type="primary">LOC117639250</name>
</gene>
<dbReference type="Pfam" id="PF08615">
    <property type="entry name" value="RNase_H2_suC"/>
    <property type="match status" value="2"/>
</dbReference>
<proteinExistence type="predicted"/>
<sequence>MAIQLNISAKIAETPAEDQPTVHYMPCRIKSDGPANVSSYFKPIPLESDPKYKKASFRGRPLLGKDIVMPSGYKGLVVQETKQPLVENIDRTLHVSHVFDKITYWNWDKMPSANDAFISALDWIDIAEAIHAPVDSSKD</sequence>
<dbReference type="Proteomes" id="UP000515158">
    <property type="component" value="Unplaced"/>
</dbReference>
<dbReference type="GO" id="GO:0006401">
    <property type="term" value="P:RNA catabolic process"/>
    <property type="evidence" value="ECO:0007669"/>
    <property type="project" value="InterPro"/>
</dbReference>
<dbReference type="GO" id="GO:0032299">
    <property type="term" value="C:ribonuclease H2 complex"/>
    <property type="evidence" value="ECO:0007669"/>
    <property type="project" value="InterPro"/>
</dbReference>
<dbReference type="AlphaFoldDB" id="A0A6P8Y2S8"/>
<dbReference type="KEGG" id="tpal:117639250"/>
<keyword evidence="1" id="KW-1185">Reference proteome</keyword>
<organism evidence="4">
    <name type="scientific">Thrips palmi</name>
    <name type="common">Melon thrips</name>
    <dbReference type="NCBI Taxonomy" id="161013"/>
    <lineage>
        <taxon>Eukaryota</taxon>
        <taxon>Metazoa</taxon>
        <taxon>Ecdysozoa</taxon>
        <taxon>Arthropoda</taxon>
        <taxon>Hexapoda</taxon>
        <taxon>Insecta</taxon>
        <taxon>Pterygota</taxon>
        <taxon>Neoptera</taxon>
        <taxon>Paraneoptera</taxon>
        <taxon>Thysanoptera</taxon>
        <taxon>Terebrantia</taxon>
        <taxon>Thripoidea</taxon>
        <taxon>Thripidae</taxon>
        <taxon>Thrips</taxon>
    </lineage>
</organism>
<dbReference type="Gene3D" id="2.40.128.680">
    <property type="match status" value="1"/>
</dbReference>
<dbReference type="OrthoDB" id="6222486at2759"/>
<name>A0A6P8Y2S8_THRPL</name>